<dbReference type="EMBL" id="JAIZPD010000008">
    <property type="protein sequence ID" value="KAH0961652.1"/>
    <property type="molecule type" value="Genomic_DNA"/>
</dbReference>
<dbReference type="OrthoDB" id="5354164at2759"/>
<name>A0A9P8MUJ4_9HYPO</name>
<evidence type="ECO:0000313" key="1">
    <source>
        <dbReference type="EMBL" id="KAH0961652.1"/>
    </source>
</evidence>
<organism evidence="1 2">
    <name type="scientific">Hirsutella rhossiliensis</name>
    <dbReference type="NCBI Taxonomy" id="111463"/>
    <lineage>
        <taxon>Eukaryota</taxon>
        <taxon>Fungi</taxon>
        <taxon>Dikarya</taxon>
        <taxon>Ascomycota</taxon>
        <taxon>Pezizomycotina</taxon>
        <taxon>Sordariomycetes</taxon>
        <taxon>Hypocreomycetidae</taxon>
        <taxon>Hypocreales</taxon>
        <taxon>Ophiocordycipitaceae</taxon>
        <taxon>Hirsutella</taxon>
    </lineage>
</organism>
<protein>
    <submittedName>
        <fullName evidence="1">Uncharacterized protein</fullName>
    </submittedName>
</protein>
<reference evidence="1" key="1">
    <citation type="submission" date="2021-09" db="EMBL/GenBank/DDBJ databases">
        <title>A high-quality genome of the endoparasitic fungus Hirsutella rhossiliensis with a comparison of Hirsutella genomes reveals transposable elements contributing to genome size variation.</title>
        <authorList>
            <person name="Lin R."/>
            <person name="Jiao Y."/>
            <person name="Sun X."/>
            <person name="Ling J."/>
            <person name="Xie B."/>
            <person name="Cheng X."/>
        </authorList>
    </citation>
    <scope>NUCLEOTIDE SEQUENCE</scope>
    <source>
        <strain evidence="1">HR02</strain>
    </source>
</reference>
<keyword evidence="2" id="KW-1185">Reference proteome</keyword>
<dbReference type="Proteomes" id="UP000824596">
    <property type="component" value="Unassembled WGS sequence"/>
</dbReference>
<sequence length="874" mass="98182">MLPNTPKLLKAYGTRVSEVLSSPDINPQGTQEHGPFQAFIGADCTSVWAAATCGPASIGVLLFASMLARAWDASEATAAWVQLVLERQKQVRANIEENRIVHPYSLAAAEQEIGRRELQNWDASARSWLRRADVCMTVSQTQFRLVMDNLAMPYTSSGTDYEKMTTAWIRSMEVVERLLDNLPQQVCDKAVLLAISSWHLYPDLVVFQQEARKIPFKDALFPAAGILSLGLEYKGPSDNVMRWSLALSHLRYYGDPVTVYSNENQSRVQIHQLWLVALGAIFREWGVSYANFDRATGWFRDLHAVLTNPSLQARRPELSFIVRLCSAVASLDKTNPNADGGLIRYGWRRATKFLGGADKMMPSPFFGLCNPHLMDAMTKATDVDCGITYLRGIASQLQLQDHEAIISYTGELEDGPVYEEFATGFPIEWSTGHPFEQAAHGKLKTHVRWLHLDLKGKQMTEALLTQLDQKRRNIEQAGELCYTCREADIPYVVMGAARRYYCRWKNPPGMRGARFPVEFAPVLSLRDEGASGFRLWVTSEYMHYNSPMSRWLMSLRVLEVAQDVYQQLPGATVSLRIVEQDLLKAKWLPPAFQKPLEWDNHSISFARVAGTPASVYLDAMTRAASFACIAMFESGHLNINPEQLNEVIALCSEDSIFVTGLLLSDPCVQGSRSHIRHLVGNVGHSGMVLMVSPLEPRTRTREHNPRLVEHRPYDKAADKFCGTSLHLSFTTWKMPLDWQNTGEIDQQVFLLESVVSVQDNGKWVADIDVIEMEKFCPDVIEKFCGDMNCMSKMVEGLPDLVSIDSWEEFLDNPPCTGVLRARKNWMARLAAAAILVQQGKGHSAAIIGDESICWNCVSNLYSNPEPHLPQIILF</sequence>
<dbReference type="AlphaFoldDB" id="A0A9P8MUJ4"/>
<dbReference type="RefSeq" id="XP_044719165.1">
    <property type="nucleotide sequence ID" value="XM_044866201.1"/>
</dbReference>
<evidence type="ECO:0000313" key="2">
    <source>
        <dbReference type="Proteomes" id="UP000824596"/>
    </source>
</evidence>
<proteinExistence type="predicted"/>
<dbReference type="GeneID" id="68356859"/>
<gene>
    <name evidence="1" type="ORF">HRG_07730</name>
</gene>
<comment type="caution">
    <text evidence="1">The sequence shown here is derived from an EMBL/GenBank/DDBJ whole genome shotgun (WGS) entry which is preliminary data.</text>
</comment>
<accession>A0A9P8MUJ4</accession>